<reference evidence="2 3" key="1">
    <citation type="submission" date="2017-09" db="EMBL/GenBank/DDBJ databases">
        <title>Genome sequencing of Besnoitia besnoiti strain Bb-Ger1.</title>
        <authorList>
            <person name="Schares G."/>
            <person name="Venepally P."/>
            <person name="Lorenzi H.A."/>
        </authorList>
    </citation>
    <scope>NUCLEOTIDE SEQUENCE [LARGE SCALE GENOMIC DNA]</scope>
    <source>
        <strain evidence="2 3">Bb-Ger1</strain>
    </source>
</reference>
<gene>
    <name evidence="2" type="ORF">BESB_019860</name>
</gene>
<evidence type="ECO:0000256" key="1">
    <source>
        <dbReference type="SAM" id="MobiDB-lite"/>
    </source>
</evidence>
<dbReference type="Proteomes" id="UP000224006">
    <property type="component" value="Chromosome XI"/>
</dbReference>
<dbReference type="EMBL" id="NWUJ01000012">
    <property type="protein sequence ID" value="PFH32045.1"/>
    <property type="molecule type" value="Genomic_DNA"/>
</dbReference>
<dbReference type="AlphaFoldDB" id="A0A2A9M231"/>
<keyword evidence="3" id="KW-1185">Reference proteome</keyword>
<accession>A0A2A9M231</accession>
<dbReference type="RefSeq" id="XP_029216054.1">
    <property type="nucleotide sequence ID" value="XM_029360695.1"/>
</dbReference>
<name>A0A2A9M231_BESBE</name>
<feature type="region of interest" description="Disordered" evidence="1">
    <location>
        <begin position="46"/>
        <end position="82"/>
    </location>
</feature>
<comment type="caution">
    <text evidence="2">The sequence shown here is derived from an EMBL/GenBank/DDBJ whole genome shotgun (WGS) entry which is preliminary data.</text>
</comment>
<sequence length="178" mass="19402">METPAPLPSGSPRARRDETLLFLNEAGAHVSVLLETVEQQLKDMSTDLLPPTRESPREPRSSATAAPAPPAAAPAEALHGDQAPAMDAEAREAQMHASSEARFFAKNVEYVQRYHATCCSLNRLLHAEVERMDPLREAVCGDSLYNAALQVENLELLNAEKKKLAKLKQEILSTGTTC</sequence>
<organism evidence="2 3">
    <name type="scientific">Besnoitia besnoiti</name>
    <name type="common">Apicomplexan protozoan</name>
    <dbReference type="NCBI Taxonomy" id="94643"/>
    <lineage>
        <taxon>Eukaryota</taxon>
        <taxon>Sar</taxon>
        <taxon>Alveolata</taxon>
        <taxon>Apicomplexa</taxon>
        <taxon>Conoidasida</taxon>
        <taxon>Coccidia</taxon>
        <taxon>Eucoccidiorida</taxon>
        <taxon>Eimeriorina</taxon>
        <taxon>Sarcocystidae</taxon>
        <taxon>Besnoitia</taxon>
    </lineage>
</organism>
<dbReference type="GeneID" id="40307047"/>
<proteinExistence type="predicted"/>
<evidence type="ECO:0000313" key="3">
    <source>
        <dbReference type="Proteomes" id="UP000224006"/>
    </source>
</evidence>
<dbReference type="OrthoDB" id="332637at2759"/>
<protein>
    <submittedName>
        <fullName evidence="2">Uncharacterized protein</fullName>
    </submittedName>
</protein>
<dbReference type="VEuPathDB" id="ToxoDB:BESB_019860"/>
<dbReference type="KEGG" id="bbes:BESB_019860"/>
<evidence type="ECO:0000313" key="2">
    <source>
        <dbReference type="EMBL" id="PFH32045.1"/>
    </source>
</evidence>